<accession>A0ABP8LG97</accession>
<protein>
    <recommendedName>
        <fullName evidence="3">Gfo/Idh/MocA-like oxidoreductase N-terminal domain-containing protein</fullName>
    </recommendedName>
</protein>
<dbReference type="RefSeq" id="WP_345217065.1">
    <property type="nucleotide sequence ID" value="NZ_BAABGN010000012.1"/>
</dbReference>
<proteinExistence type="predicted"/>
<gene>
    <name evidence="1" type="ORF">GCM10023169_29820</name>
</gene>
<evidence type="ECO:0000313" key="1">
    <source>
        <dbReference type="EMBL" id="GAA4428574.1"/>
    </source>
</evidence>
<evidence type="ECO:0008006" key="3">
    <source>
        <dbReference type="Google" id="ProtNLM"/>
    </source>
</evidence>
<keyword evidence="2" id="KW-1185">Reference proteome</keyword>
<sequence length="290" mass="30698">MITMPLTLSLNELDDKRDRDRLNTVIGSLPMTFRPADDAAVTEPKDVVAVGGPRWAGRMMAAAASGARAILLADPWPLDAVSLREVASVTCPVVIDAGWRHSPAVDAIRDGVARYRRPDAVLEVRSTAVPGTDLLRASVGLLDLVTATAGGLIDLAVLRRDERHLVLSGRLTDETIAMITIVTTHARPRCASLSISGSDGRAQLLLPDPATAASPIAKVTDPSGQTMLPIGHESAHRVAMKRLAAAVIDSTAAPDDLPRFVDYARLLLIAVEQEPVSSGPLRIDHGTGAM</sequence>
<dbReference type="EMBL" id="BAABGN010000012">
    <property type="protein sequence ID" value="GAA4428574.1"/>
    <property type="molecule type" value="Genomic_DNA"/>
</dbReference>
<evidence type="ECO:0000313" key="2">
    <source>
        <dbReference type="Proteomes" id="UP001500622"/>
    </source>
</evidence>
<reference evidence="2" key="1">
    <citation type="journal article" date="2019" name="Int. J. Syst. Evol. Microbiol.">
        <title>The Global Catalogue of Microorganisms (GCM) 10K type strain sequencing project: providing services to taxonomists for standard genome sequencing and annotation.</title>
        <authorList>
            <consortium name="The Broad Institute Genomics Platform"/>
            <consortium name="The Broad Institute Genome Sequencing Center for Infectious Disease"/>
            <person name="Wu L."/>
            <person name="Ma J."/>
        </authorList>
    </citation>
    <scope>NUCLEOTIDE SEQUENCE [LARGE SCALE GENOMIC DNA]</scope>
    <source>
        <strain evidence="2">JCM 17810</strain>
    </source>
</reference>
<name>A0ABP8LG97_9MICO</name>
<dbReference type="Proteomes" id="UP001500622">
    <property type="component" value="Unassembled WGS sequence"/>
</dbReference>
<comment type="caution">
    <text evidence="1">The sequence shown here is derived from an EMBL/GenBank/DDBJ whole genome shotgun (WGS) entry which is preliminary data.</text>
</comment>
<organism evidence="1 2">
    <name type="scientific">Georgenia halophila</name>
    <dbReference type="NCBI Taxonomy" id="620889"/>
    <lineage>
        <taxon>Bacteria</taxon>
        <taxon>Bacillati</taxon>
        <taxon>Actinomycetota</taxon>
        <taxon>Actinomycetes</taxon>
        <taxon>Micrococcales</taxon>
        <taxon>Bogoriellaceae</taxon>
        <taxon>Georgenia</taxon>
    </lineage>
</organism>